<name>A0ABQ2NJW8_9ACTN</name>
<protein>
    <recommendedName>
        <fullName evidence="1">Restriction endonuclease type IV Mrr domain-containing protein</fullName>
    </recommendedName>
</protein>
<dbReference type="Gene3D" id="3.40.1350.10">
    <property type="match status" value="1"/>
</dbReference>
<comment type="caution">
    <text evidence="2">The sequence shown here is derived from an EMBL/GenBank/DDBJ whole genome shotgun (WGS) entry which is preliminary data.</text>
</comment>
<dbReference type="EMBL" id="BMNI01000020">
    <property type="protein sequence ID" value="GGO94396.1"/>
    <property type="molecule type" value="Genomic_DNA"/>
</dbReference>
<dbReference type="RefSeq" id="WP_188785482.1">
    <property type="nucleotide sequence ID" value="NZ_BMNI01000020.1"/>
</dbReference>
<organism evidence="2 3">
    <name type="scientific">Nocardioides phosphati</name>
    <dbReference type="NCBI Taxonomy" id="1867775"/>
    <lineage>
        <taxon>Bacteria</taxon>
        <taxon>Bacillati</taxon>
        <taxon>Actinomycetota</taxon>
        <taxon>Actinomycetes</taxon>
        <taxon>Propionibacteriales</taxon>
        <taxon>Nocardioidaceae</taxon>
        <taxon>Nocardioides</taxon>
    </lineage>
</organism>
<feature type="domain" description="Restriction endonuclease type IV Mrr" evidence="1">
    <location>
        <begin position="164"/>
        <end position="256"/>
    </location>
</feature>
<evidence type="ECO:0000313" key="2">
    <source>
        <dbReference type="EMBL" id="GGO94396.1"/>
    </source>
</evidence>
<dbReference type="InterPro" id="IPR052906">
    <property type="entry name" value="Type_IV_Methyl-Rstrct_Enzyme"/>
</dbReference>
<dbReference type="InterPro" id="IPR011856">
    <property type="entry name" value="tRNA_endonuc-like_dom_sf"/>
</dbReference>
<dbReference type="Proteomes" id="UP000655410">
    <property type="component" value="Unassembled WGS sequence"/>
</dbReference>
<sequence>MLNLAKDKRTARAYYDTCRDVAASRVLPVPPTGVPVDRLLGTLGKREETVFVGAAYDVVDAGTAEWWLVALTGERLVCAAWDGSPRVWSALRGDWASEDHPGSVVLRIAHYARPLAVVGAGRLREGFRGARPAAVATPSVAPASTEAVAGETSEIATNAVEVSTWQGAETLAATHMRHLGFQDVHQTPEGADGGVDVRASTAVAQVKHYASPVGAPMVQQLRGAAHGQDWALFYALSGYTAKAVEFAASSHVALFTYTADGHVAPVNEAARYLVERAGEEFDPSQFSAEEDLRARAKAAFDDALARFLDTAQRALAFSQTIPNGRALRAGLQSENERLMARIQHWKAQDRLPLIEYLDGVEEILSATRRLNEDVERYRR</sequence>
<keyword evidence="3" id="KW-1185">Reference proteome</keyword>
<proteinExistence type="predicted"/>
<evidence type="ECO:0000259" key="1">
    <source>
        <dbReference type="Pfam" id="PF04471"/>
    </source>
</evidence>
<accession>A0ABQ2NJW8</accession>
<dbReference type="PANTHER" id="PTHR30015:SF7">
    <property type="entry name" value="TYPE IV METHYL-DIRECTED RESTRICTION ENZYME ECOKMRR"/>
    <property type="match status" value="1"/>
</dbReference>
<dbReference type="InterPro" id="IPR011335">
    <property type="entry name" value="Restrct_endonuc-II-like"/>
</dbReference>
<gene>
    <name evidence="2" type="ORF">GCM10011584_35330</name>
</gene>
<evidence type="ECO:0000313" key="3">
    <source>
        <dbReference type="Proteomes" id="UP000655410"/>
    </source>
</evidence>
<dbReference type="InterPro" id="IPR007560">
    <property type="entry name" value="Restrct_endonuc_IV_Mrr"/>
</dbReference>
<dbReference type="PANTHER" id="PTHR30015">
    <property type="entry name" value="MRR RESTRICTION SYSTEM PROTEIN"/>
    <property type="match status" value="1"/>
</dbReference>
<dbReference type="Pfam" id="PF04471">
    <property type="entry name" value="Mrr_cat"/>
    <property type="match status" value="1"/>
</dbReference>
<dbReference type="SUPFAM" id="SSF52980">
    <property type="entry name" value="Restriction endonuclease-like"/>
    <property type="match status" value="1"/>
</dbReference>
<reference evidence="3" key="1">
    <citation type="journal article" date="2019" name="Int. J. Syst. Evol. Microbiol.">
        <title>The Global Catalogue of Microorganisms (GCM) 10K type strain sequencing project: providing services to taxonomists for standard genome sequencing and annotation.</title>
        <authorList>
            <consortium name="The Broad Institute Genomics Platform"/>
            <consortium name="The Broad Institute Genome Sequencing Center for Infectious Disease"/>
            <person name="Wu L."/>
            <person name="Ma J."/>
        </authorList>
    </citation>
    <scope>NUCLEOTIDE SEQUENCE [LARGE SCALE GENOMIC DNA]</scope>
    <source>
        <strain evidence="3">CGMCC 4.7371</strain>
    </source>
</reference>